<gene>
    <name evidence="2" type="ORF">V6N11_025798</name>
</gene>
<dbReference type="Proteomes" id="UP001396334">
    <property type="component" value="Unassembled WGS sequence"/>
</dbReference>
<keyword evidence="3" id="KW-1185">Reference proteome</keyword>
<dbReference type="PANTHER" id="PTHR35132">
    <property type="entry name" value="SERINE/ARGININE REPETITIVE MATRIX-LIKE PROTEIN"/>
    <property type="match status" value="1"/>
</dbReference>
<reference evidence="2 3" key="1">
    <citation type="journal article" date="2024" name="G3 (Bethesda)">
        <title>Genome assembly of Hibiscus sabdariffa L. provides insights into metabolisms of medicinal natural products.</title>
        <authorList>
            <person name="Kim T."/>
        </authorList>
    </citation>
    <scope>NUCLEOTIDE SEQUENCE [LARGE SCALE GENOMIC DNA]</scope>
    <source>
        <strain evidence="2">TK-2024</strain>
        <tissue evidence="2">Old leaves</tissue>
    </source>
</reference>
<evidence type="ECO:0000256" key="1">
    <source>
        <dbReference type="SAM" id="MobiDB-lite"/>
    </source>
</evidence>
<protein>
    <submittedName>
        <fullName evidence="2">Uncharacterized protein</fullName>
    </submittedName>
</protein>
<organism evidence="2 3">
    <name type="scientific">Hibiscus sabdariffa</name>
    <name type="common">roselle</name>
    <dbReference type="NCBI Taxonomy" id="183260"/>
    <lineage>
        <taxon>Eukaryota</taxon>
        <taxon>Viridiplantae</taxon>
        <taxon>Streptophyta</taxon>
        <taxon>Embryophyta</taxon>
        <taxon>Tracheophyta</taxon>
        <taxon>Spermatophyta</taxon>
        <taxon>Magnoliopsida</taxon>
        <taxon>eudicotyledons</taxon>
        <taxon>Gunneridae</taxon>
        <taxon>Pentapetalae</taxon>
        <taxon>rosids</taxon>
        <taxon>malvids</taxon>
        <taxon>Malvales</taxon>
        <taxon>Malvaceae</taxon>
        <taxon>Malvoideae</taxon>
        <taxon>Hibiscus</taxon>
    </lineage>
</organism>
<comment type="caution">
    <text evidence="2">The sequence shown here is derived from an EMBL/GenBank/DDBJ whole genome shotgun (WGS) entry which is preliminary data.</text>
</comment>
<dbReference type="PANTHER" id="PTHR35132:SF1">
    <property type="entry name" value="SERINE_ARGININE REPETITIVE MATRIX-LIKE PROTEIN"/>
    <property type="match status" value="1"/>
</dbReference>
<name>A0ABR2STQ1_9ROSI</name>
<feature type="compositionally biased region" description="Polar residues" evidence="1">
    <location>
        <begin position="149"/>
        <end position="161"/>
    </location>
</feature>
<accession>A0ABR2STQ1</accession>
<dbReference type="EMBL" id="JBBPBN010000011">
    <property type="protein sequence ID" value="KAK9028646.1"/>
    <property type="molecule type" value="Genomic_DNA"/>
</dbReference>
<feature type="region of interest" description="Disordered" evidence="1">
    <location>
        <begin position="1"/>
        <end position="30"/>
    </location>
</feature>
<feature type="compositionally biased region" description="Low complexity" evidence="1">
    <location>
        <begin position="166"/>
        <end position="181"/>
    </location>
</feature>
<evidence type="ECO:0000313" key="2">
    <source>
        <dbReference type="EMBL" id="KAK9028646.1"/>
    </source>
</evidence>
<proteinExistence type="predicted"/>
<sequence length="236" mass="26634">MESQTSVNKESKNPSCSSSRRRSRRSHSSSLEFEFWMVRNPYFPQHDLISADELFFNGILRPLHLLPNKRPEENPPASEPEPEPTPLITSEPPTPALSSSKRWKDIFKKEKSNNQQEKDKEKKKKEKKSQNQSRGCPAELHINIWPFSRSRSADTSGTRPRTTGARKVSSNSSGESKSRNGWSNPSRAGVQLGRSSPVWQVRPAVRNSDAESAAVKRKLLRLVGVGTTIKKPKFCI</sequence>
<feature type="compositionally biased region" description="Basic and acidic residues" evidence="1">
    <location>
        <begin position="102"/>
        <end position="120"/>
    </location>
</feature>
<evidence type="ECO:0000313" key="3">
    <source>
        <dbReference type="Proteomes" id="UP001396334"/>
    </source>
</evidence>
<feature type="region of interest" description="Disordered" evidence="1">
    <location>
        <begin position="67"/>
        <end position="209"/>
    </location>
</feature>